<dbReference type="OrthoDB" id="3245315at2759"/>
<protein>
    <submittedName>
        <fullName evidence="2">Uncharacterized protein</fullName>
    </submittedName>
</protein>
<name>A0A165SDB3_9AGAM</name>
<keyword evidence="3" id="KW-1185">Reference proteome</keyword>
<dbReference type="AlphaFoldDB" id="A0A165SDB3"/>
<dbReference type="InParanoid" id="A0A165SDB3"/>
<accession>A0A165SDB3</accession>
<evidence type="ECO:0000256" key="1">
    <source>
        <dbReference type="SAM" id="MobiDB-lite"/>
    </source>
</evidence>
<feature type="region of interest" description="Disordered" evidence="1">
    <location>
        <begin position="285"/>
        <end position="344"/>
    </location>
</feature>
<gene>
    <name evidence="2" type="ORF">NEOLEDRAFT_1242079</name>
</gene>
<reference evidence="2 3" key="1">
    <citation type="journal article" date="2016" name="Mol. Biol. Evol.">
        <title>Comparative Genomics of Early-Diverging Mushroom-Forming Fungi Provides Insights into the Origins of Lignocellulose Decay Capabilities.</title>
        <authorList>
            <person name="Nagy L.G."/>
            <person name="Riley R."/>
            <person name="Tritt A."/>
            <person name="Adam C."/>
            <person name="Daum C."/>
            <person name="Floudas D."/>
            <person name="Sun H."/>
            <person name="Yadav J.S."/>
            <person name="Pangilinan J."/>
            <person name="Larsson K.H."/>
            <person name="Matsuura K."/>
            <person name="Barry K."/>
            <person name="Labutti K."/>
            <person name="Kuo R."/>
            <person name="Ohm R.A."/>
            <person name="Bhattacharya S.S."/>
            <person name="Shirouzu T."/>
            <person name="Yoshinaga Y."/>
            <person name="Martin F.M."/>
            <person name="Grigoriev I.V."/>
            <person name="Hibbett D.S."/>
        </authorList>
    </citation>
    <scope>NUCLEOTIDE SEQUENCE [LARGE SCALE GENOMIC DNA]</scope>
    <source>
        <strain evidence="2 3">HHB14362 ss-1</strain>
    </source>
</reference>
<proteinExistence type="predicted"/>
<organism evidence="2 3">
    <name type="scientific">Neolentinus lepideus HHB14362 ss-1</name>
    <dbReference type="NCBI Taxonomy" id="1314782"/>
    <lineage>
        <taxon>Eukaryota</taxon>
        <taxon>Fungi</taxon>
        <taxon>Dikarya</taxon>
        <taxon>Basidiomycota</taxon>
        <taxon>Agaricomycotina</taxon>
        <taxon>Agaricomycetes</taxon>
        <taxon>Gloeophyllales</taxon>
        <taxon>Gloeophyllaceae</taxon>
        <taxon>Neolentinus</taxon>
    </lineage>
</organism>
<dbReference type="STRING" id="1314782.A0A165SDB3"/>
<evidence type="ECO:0000313" key="2">
    <source>
        <dbReference type="EMBL" id="KZT24993.1"/>
    </source>
</evidence>
<sequence length="344" mass="38819">MAPITIFDYLTKTQIPKLIENGTEGGPNARSGSFSYKDIHQVGHWDLTFKTIMNDSFAYCLGREVEQRPTSTTKPYVNDEHTTEMRLESVFWPHVRRALDAAFRPNVPRGHVEIFCDVGSFFRSNRNIAPDRGAGVSVETPMACRPNRLPGEVKVSWKWSSDMVQRQPGNDDVNTEYKQVLSQLLFYMKEHTCRWGYIITNKEVVCARRQAGQDNSIEISDGIPLTRHKKPSQNWSLGRRVNNRYPKAQGKLTALLAIWYIHMLASKECSLDGWFLGRGPAPTLKSDESAKVNTGGQAKRKATSKTVTAGTRKRKTAGTTGVTTRSQTEEPEKTIPAKRKRKMA</sequence>
<dbReference type="EMBL" id="KV425574">
    <property type="protein sequence ID" value="KZT24993.1"/>
    <property type="molecule type" value="Genomic_DNA"/>
</dbReference>
<evidence type="ECO:0000313" key="3">
    <source>
        <dbReference type="Proteomes" id="UP000076761"/>
    </source>
</evidence>
<dbReference type="Proteomes" id="UP000076761">
    <property type="component" value="Unassembled WGS sequence"/>
</dbReference>